<accession>A0A318J2P6</accession>
<dbReference type="InterPro" id="IPR006311">
    <property type="entry name" value="TAT_signal"/>
</dbReference>
<dbReference type="EMBL" id="QJKB01000006">
    <property type="protein sequence ID" value="PXX41906.1"/>
    <property type="molecule type" value="Genomic_DNA"/>
</dbReference>
<evidence type="ECO:0000259" key="1">
    <source>
        <dbReference type="Pfam" id="PF10988"/>
    </source>
</evidence>
<dbReference type="AlphaFoldDB" id="A0A318J2P6"/>
<dbReference type="Proteomes" id="UP000247792">
    <property type="component" value="Unassembled WGS sequence"/>
</dbReference>
<organism evidence="2 3">
    <name type="scientific">Undibacterium pigrum</name>
    <dbReference type="NCBI Taxonomy" id="401470"/>
    <lineage>
        <taxon>Bacteria</taxon>
        <taxon>Pseudomonadati</taxon>
        <taxon>Pseudomonadota</taxon>
        <taxon>Betaproteobacteria</taxon>
        <taxon>Burkholderiales</taxon>
        <taxon>Oxalobacteraceae</taxon>
        <taxon>Undibacterium</taxon>
    </lineage>
</organism>
<evidence type="ECO:0000313" key="2">
    <source>
        <dbReference type="EMBL" id="PXX41906.1"/>
    </source>
</evidence>
<dbReference type="Pfam" id="PF10988">
    <property type="entry name" value="DUF2807"/>
    <property type="match status" value="1"/>
</dbReference>
<evidence type="ECO:0000313" key="3">
    <source>
        <dbReference type="Proteomes" id="UP000247792"/>
    </source>
</evidence>
<dbReference type="Gene3D" id="2.160.20.120">
    <property type="match status" value="1"/>
</dbReference>
<reference evidence="2 3" key="1">
    <citation type="submission" date="2018-05" db="EMBL/GenBank/DDBJ databases">
        <title>Genomic Encyclopedia of Type Strains, Phase IV (KMG-IV): sequencing the most valuable type-strain genomes for metagenomic binning, comparative biology and taxonomic classification.</title>
        <authorList>
            <person name="Goeker M."/>
        </authorList>
    </citation>
    <scope>NUCLEOTIDE SEQUENCE [LARGE SCALE GENOMIC DNA]</scope>
    <source>
        <strain evidence="2 3">DSM 19792</strain>
    </source>
</reference>
<keyword evidence="3" id="KW-1185">Reference proteome</keyword>
<dbReference type="PANTHER" id="PTHR39200">
    <property type="entry name" value="HYPOTHETICAL EXPORTED PROTEIN"/>
    <property type="match status" value="1"/>
</dbReference>
<proteinExistence type="predicted"/>
<protein>
    <submittedName>
        <fullName evidence="2">Putative autotransporter adhesin-like protein</fullName>
    </submittedName>
</protein>
<dbReference type="PANTHER" id="PTHR39200:SF1">
    <property type="entry name" value="AUTO-TRANSPORTER ADHESIN HEAD GIN DOMAIN-CONTAINING PROTEIN-RELATED"/>
    <property type="match status" value="1"/>
</dbReference>
<dbReference type="RefSeq" id="WP_110256348.1">
    <property type="nucleotide sequence ID" value="NZ_QJKB01000006.1"/>
</dbReference>
<name>A0A318J2P6_9BURK</name>
<gene>
    <name evidence="2" type="ORF">DFR42_10685</name>
</gene>
<comment type="caution">
    <text evidence="2">The sequence shown here is derived from an EMBL/GenBank/DDBJ whole genome shotgun (WGS) entry which is preliminary data.</text>
</comment>
<feature type="domain" description="Putative auto-transporter adhesin head GIN" evidence="1">
    <location>
        <begin position="51"/>
        <end position="232"/>
    </location>
</feature>
<dbReference type="InterPro" id="IPR021255">
    <property type="entry name" value="DUF2807"/>
</dbReference>
<dbReference type="OrthoDB" id="8885859at2"/>
<sequence length="252" mass="26082">MNKLISRRHVIGAIGTVLALATLPATAGWFSGKGIEGSGKIQKQDRSVSAYTAVNLALPAMLELRQGDKEGVQVETDDNLQVLVETVVENGHLMIRSAEKNTYPKTKTLNIIVYCKNLDKIAVSGSGKIWTDKLVAKQVKASIGGSGDIQVKALQADSLSVAIGGSGNFMAAGSAPEFAGTIGGNGDIQVGKLESRNVKIKIGGSGSAQVWAKDKLDVSIGGSGDVAYYGDPKISKSIGGSGKVTRKGDVPG</sequence>
<dbReference type="PROSITE" id="PS51318">
    <property type="entry name" value="TAT"/>
    <property type="match status" value="1"/>
</dbReference>